<reference evidence="1" key="1">
    <citation type="submission" date="2022-04" db="EMBL/GenBank/DDBJ databases">
        <title>Genome of the entomopathogenic fungus Entomophthora muscae.</title>
        <authorList>
            <person name="Elya C."/>
            <person name="Lovett B.R."/>
            <person name="Lee E."/>
            <person name="Macias A.M."/>
            <person name="Hajek A.E."/>
            <person name="De Bivort B.L."/>
            <person name="Kasson M.T."/>
            <person name="De Fine Licht H.H."/>
            <person name="Stajich J.E."/>
        </authorList>
    </citation>
    <scope>NUCLEOTIDE SEQUENCE</scope>
    <source>
        <strain evidence="1">Berkeley</strain>
    </source>
</reference>
<gene>
    <name evidence="1" type="ORF">DSO57_1029357</name>
</gene>
<evidence type="ECO:0000313" key="2">
    <source>
        <dbReference type="Proteomes" id="UP001165960"/>
    </source>
</evidence>
<dbReference type="EMBL" id="QTSX02000193">
    <property type="protein sequence ID" value="KAJ9087808.1"/>
    <property type="molecule type" value="Genomic_DNA"/>
</dbReference>
<keyword evidence="2" id="KW-1185">Reference proteome</keyword>
<sequence length="111" mass="12012">MVWVNTGLPIGSIGVRIDNSLPLKTWAQGQDLNPEPEFLRAAGPMDQEPVHLCFAEVELPQAEAPAKSQIQNTSAGSTMVAPKEELLKLPNGGREVASVNFMNLKSSWVTN</sequence>
<comment type="caution">
    <text evidence="1">The sequence shown here is derived from an EMBL/GenBank/DDBJ whole genome shotgun (WGS) entry which is preliminary data.</text>
</comment>
<name>A0ACC2ULX2_9FUNG</name>
<proteinExistence type="predicted"/>
<evidence type="ECO:0000313" key="1">
    <source>
        <dbReference type="EMBL" id="KAJ9087808.1"/>
    </source>
</evidence>
<protein>
    <submittedName>
        <fullName evidence="1">Uncharacterized protein</fullName>
    </submittedName>
</protein>
<organism evidence="1 2">
    <name type="scientific">Entomophthora muscae</name>
    <dbReference type="NCBI Taxonomy" id="34485"/>
    <lineage>
        <taxon>Eukaryota</taxon>
        <taxon>Fungi</taxon>
        <taxon>Fungi incertae sedis</taxon>
        <taxon>Zoopagomycota</taxon>
        <taxon>Entomophthoromycotina</taxon>
        <taxon>Entomophthoromycetes</taxon>
        <taxon>Entomophthorales</taxon>
        <taxon>Entomophthoraceae</taxon>
        <taxon>Entomophthora</taxon>
    </lineage>
</organism>
<dbReference type="Proteomes" id="UP001165960">
    <property type="component" value="Unassembled WGS sequence"/>
</dbReference>
<accession>A0ACC2ULX2</accession>